<sequence length="754" mass="88837">MQFTYQLGLSAGLFYLSQILVTHSKECNRPNCFCTQNFQFTQEQTWKQPDQVLKQNLNQVLGEILRLYNMPYLENSQEYLLLLSRIETQYGNDKLFETLLRSQKLSSTKFYGYTVLPHHFRIQGHREMFYEKLLEKIEGVRINSQIYFNYCNLVDQLGSSIIKLLNQRQQIFVFLTLQYQNPLYYLYHNKMYSYIKLVQKSEILLQDILRLNPHSLVTKNLSYALYSLVTFQQEKLKQITSQLVLQNFKIDNLWNTLNDMQCCYVQCKYDNGLIMLNHSILFPKLMEETEIKSDLVGHYIDRILPSPVREVHQQFLRRLIEEGKPRLLNNGIQQFYITTNKGFMKEIDSLVRLGQSMEYLTFMTIMGYKQEDNCGKILLSSKGTVYSYSEQAVNLLQLNRILKLDHKINLNFKICIPISSNINELCNGFIIIPKVNLMQSDSTFKKIQSSNINQVSFYKYFLKHPKQCSVFISIYKFCNSAYDDNKLQYETLYIFQSNEIKDLELKMIALELMFKQVMILHNIQSDTYQTSYTSFKSVIPETYQITNSGKTQSYQDEMNDNNFAISNESIHIQQDPLSISLHQFFKQESNEQKVIVNQNNHSSIIANSFQTQDLLISQLRINDELSNRDSRREHLQLIQTHQHSVEIQPHQHLDEGTNRVDKIISQSEQIVISKQAVTFCTDCLKKAIQSQINTRIITINFYQEYRLLKRSYKSHNQWDDSVQSSSVLQYFSGCIYICNNFSYPSVIKHRCNQQ</sequence>
<dbReference type="EMBL" id="CAJJDP010000051">
    <property type="protein sequence ID" value="CAD8168280.1"/>
    <property type="molecule type" value="Genomic_DNA"/>
</dbReference>
<dbReference type="OrthoDB" id="10310089at2759"/>
<organism evidence="2 3">
    <name type="scientific">Paramecium octaurelia</name>
    <dbReference type="NCBI Taxonomy" id="43137"/>
    <lineage>
        <taxon>Eukaryota</taxon>
        <taxon>Sar</taxon>
        <taxon>Alveolata</taxon>
        <taxon>Ciliophora</taxon>
        <taxon>Intramacronucleata</taxon>
        <taxon>Oligohymenophorea</taxon>
        <taxon>Peniculida</taxon>
        <taxon>Parameciidae</taxon>
        <taxon>Paramecium</taxon>
    </lineage>
</organism>
<gene>
    <name evidence="2" type="ORF">POCTA_138.1.T0510231</name>
</gene>
<reference evidence="2" key="1">
    <citation type="submission" date="2021-01" db="EMBL/GenBank/DDBJ databases">
        <authorList>
            <consortium name="Genoscope - CEA"/>
            <person name="William W."/>
        </authorList>
    </citation>
    <scope>NUCLEOTIDE SEQUENCE</scope>
</reference>
<feature type="chain" id="PRO_5035903009" evidence="1">
    <location>
        <begin position="25"/>
        <end position="754"/>
    </location>
</feature>
<name>A0A8S1UT16_PAROT</name>
<dbReference type="Proteomes" id="UP000683925">
    <property type="component" value="Unassembled WGS sequence"/>
</dbReference>
<accession>A0A8S1UT16</accession>
<evidence type="ECO:0000313" key="2">
    <source>
        <dbReference type="EMBL" id="CAD8168280.1"/>
    </source>
</evidence>
<comment type="caution">
    <text evidence="2">The sequence shown here is derived from an EMBL/GenBank/DDBJ whole genome shotgun (WGS) entry which is preliminary data.</text>
</comment>
<protein>
    <submittedName>
        <fullName evidence="2">Uncharacterized protein</fullName>
    </submittedName>
</protein>
<feature type="signal peptide" evidence="1">
    <location>
        <begin position="1"/>
        <end position="24"/>
    </location>
</feature>
<evidence type="ECO:0000256" key="1">
    <source>
        <dbReference type="SAM" id="SignalP"/>
    </source>
</evidence>
<proteinExistence type="predicted"/>
<dbReference type="AlphaFoldDB" id="A0A8S1UT16"/>
<keyword evidence="1" id="KW-0732">Signal</keyword>
<evidence type="ECO:0000313" key="3">
    <source>
        <dbReference type="Proteomes" id="UP000683925"/>
    </source>
</evidence>
<keyword evidence="3" id="KW-1185">Reference proteome</keyword>